<evidence type="ECO:0000256" key="1">
    <source>
        <dbReference type="SAM" id="MobiDB-lite"/>
    </source>
</evidence>
<feature type="region of interest" description="Disordered" evidence="1">
    <location>
        <begin position="134"/>
        <end position="175"/>
    </location>
</feature>
<feature type="compositionally biased region" description="Basic residues" evidence="1">
    <location>
        <begin position="163"/>
        <end position="173"/>
    </location>
</feature>
<dbReference type="Proteomes" id="UP000663845">
    <property type="component" value="Unassembled WGS sequence"/>
</dbReference>
<protein>
    <submittedName>
        <fullName evidence="2">Uncharacterized protein</fullName>
    </submittedName>
</protein>
<feature type="region of interest" description="Disordered" evidence="1">
    <location>
        <begin position="75"/>
        <end position="96"/>
    </location>
</feature>
<feature type="region of interest" description="Disordered" evidence="1">
    <location>
        <begin position="34"/>
        <end position="60"/>
    </location>
</feature>
<name>A0A814ZIP3_9BILA</name>
<evidence type="ECO:0000313" key="3">
    <source>
        <dbReference type="Proteomes" id="UP000663845"/>
    </source>
</evidence>
<accession>A0A814ZIP3</accession>
<proteinExistence type="predicted"/>
<evidence type="ECO:0000313" key="2">
    <source>
        <dbReference type="EMBL" id="CAF1242879.1"/>
    </source>
</evidence>
<dbReference type="AlphaFoldDB" id="A0A814ZIP3"/>
<dbReference type="EMBL" id="CAJNOG010000440">
    <property type="protein sequence ID" value="CAF1242879.1"/>
    <property type="molecule type" value="Genomic_DNA"/>
</dbReference>
<gene>
    <name evidence="2" type="ORF">JYZ213_LOCUS29174</name>
</gene>
<reference evidence="2" key="1">
    <citation type="submission" date="2021-02" db="EMBL/GenBank/DDBJ databases">
        <authorList>
            <person name="Nowell W R."/>
        </authorList>
    </citation>
    <scope>NUCLEOTIDE SEQUENCE</scope>
</reference>
<organism evidence="2 3">
    <name type="scientific">Adineta steineri</name>
    <dbReference type="NCBI Taxonomy" id="433720"/>
    <lineage>
        <taxon>Eukaryota</taxon>
        <taxon>Metazoa</taxon>
        <taxon>Spiralia</taxon>
        <taxon>Gnathifera</taxon>
        <taxon>Rotifera</taxon>
        <taxon>Eurotatoria</taxon>
        <taxon>Bdelloidea</taxon>
        <taxon>Adinetida</taxon>
        <taxon>Adinetidae</taxon>
        <taxon>Adineta</taxon>
    </lineage>
</organism>
<comment type="caution">
    <text evidence="2">The sequence shown here is derived from an EMBL/GenBank/DDBJ whole genome shotgun (WGS) entry which is preliminary data.</text>
</comment>
<sequence>MSSNLFYDSDDERDSFDVERLQIQTFQNNFLSASIESSDDDDEGIIDGTKIPSSTKTKTRARHSYLDISILSSSPSSISIQDEEKHDDDNNEQNPFDIISKSIDLDNLKPVKKKKSLGVAKSRIILDTTDIYEQDDSNHSHDSFRKNDDDDNNDDIQSSKTKSNAKSKIRKPTKAAILETEKKMQQLSRSEHLVLPTFIPKPLETWHALEKRSRQELMNEIRAKNPSFTPQDPELPELPVVDIETTAASTLHLQKFH</sequence>
<feature type="compositionally biased region" description="Basic and acidic residues" evidence="1">
    <location>
        <begin position="136"/>
        <end position="148"/>
    </location>
</feature>